<name>A0A931HV07_9BACI</name>
<keyword evidence="5" id="KW-1185">Reference proteome</keyword>
<dbReference type="Pfam" id="PF01476">
    <property type="entry name" value="LysM"/>
    <property type="match status" value="1"/>
</dbReference>
<dbReference type="Proteomes" id="UP000614490">
    <property type="component" value="Unassembled WGS sequence"/>
</dbReference>
<evidence type="ECO:0000313" key="5">
    <source>
        <dbReference type="Proteomes" id="UP000614490"/>
    </source>
</evidence>
<evidence type="ECO:0000259" key="2">
    <source>
        <dbReference type="PROSITE" id="PS50943"/>
    </source>
</evidence>
<organism evidence="4 5">
    <name type="scientific">Halobacillus yeomjeoni</name>
    <dbReference type="NCBI Taxonomy" id="311194"/>
    <lineage>
        <taxon>Bacteria</taxon>
        <taxon>Bacillati</taxon>
        <taxon>Bacillota</taxon>
        <taxon>Bacilli</taxon>
        <taxon>Bacillales</taxon>
        <taxon>Bacillaceae</taxon>
        <taxon>Halobacillus</taxon>
    </lineage>
</organism>
<proteinExistence type="predicted"/>
<dbReference type="InterPro" id="IPR036779">
    <property type="entry name" value="LysM_dom_sf"/>
</dbReference>
<sequence length="357" mass="39555">MRIHIVQKDDTLWKIAKKYGVDFEELKAMNTQLSNPDMIMPGMKIKVPQGKKPVKKEAPKTTQKKEMPKQKKPSNVPYQDTSPKPIPAIEEDEKQPVTKGAMDKPMMPMQPGQMQMPFQMPNIDQHMQNYYTTFHLPQMPMPKAQHEKEDASEDSGDESAVKSDQYQQGPYQGGGYPMGQQPGGGYPMGQQPGGGYPMGQYPSTAMNQQPQLINTDYYCCPPYPVMMPAQMPMQHCNEMPMSPQAVAGMQDESDSSSMEGMHHGGDGHGGMGPQGYGPMMGYGGYPHHGYAPHHHPYHHHYGGMQHPMAGGYPYHGGQPMGYGGCCGPQQMGGYPSNQYPMGKGYGQECRDDEVDES</sequence>
<dbReference type="InterPro" id="IPR018392">
    <property type="entry name" value="LysM"/>
</dbReference>
<dbReference type="GO" id="GO:0008932">
    <property type="term" value="F:lytic endotransglycosylase activity"/>
    <property type="evidence" value="ECO:0007669"/>
    <property type="project" value="TreeGrafter"/>
</dbReference>
<feature type="region of interest" description="Disordered" evidence="1">
    <location>
        <begin position="44"/>
        <end position="103"/>
    </location>
</feature>
<evidence type="ECO:0000259" key="3">
    <source>
        <dbReference type="PROSITE" id="PS51782"/>
    </source>
</evidence>
<dbReference type="PROSITE" id="PS50943">
    <property type="entry name" value="HTH_CROC1"/>
    <property type="match status" value="1"/>
</dbReference>
<dbReference type="SUPFAM" id="SSF54106">
    <property type="entry name" value="LysM domain"/>
    <property type="match status" value="1"/>
</dbReference>
<reference evidence="4 5" key="1">
    <citation type="journal article" date="2005" name="Int. J. Syst. Evol. Microbiol.">
        <title>Halobacillus yeomjeoni sp. nov., isolated from a marine solar saltern in Korea.</title>
        <authorList>
            <person name="Yoon J.H."/>
            <person name="Kang S.J."/>
            <person name="Lee C.H."/>
            <person name="Oh H.W."/>
            <person name="Oh T.K."/>
        </authorList>
    </citation>
    <scope>NUCLEOTIDE SEQUENCE [LARGE SCALE GENOMIC DNA]</scope>
    <source>
        <strain evidence="4 5">KCTC 3957</strain>
    </source>
</reference>
<comment type="caution">
    <text evidence="4">The sequence shown here is derived from an EMBL/GenBank/DDBJ whole genome shotgun (WGS) entry which is preliminary data.</text>
</comment>
<dbReference type="AlphaFoldDB" id="A0A931HV07"/>
<accession>A0A931HV07</accession>
<dbReference type="PANTHER" id="PTHR33734">
    <property type="entry name" value="LYSM DOMAIN-CONTAINING GPI-ANCHORED PROTEIN 2"/>
    <property type="match status" value="1"/>
</dbReference>
<evidence type="ECO:0000313" key="4">
    <source>
        <dbReference type="EMBL" id="MBH0230003.1"/>
    </source>
</evidence>
<feature type="region of interest" description="Disordered" evidence="1">
    <location>
        <begin position="336"/>
        <end position="357"/>
    </location>
</feature>
<dbReference type="NCBIfam" id="TIGR02899">
    <property type="entry name" value="spore_safA"/>
    <property type="match status" value="1"/>
</dbReference>
<feature type="region of interest" description="Disordered" evidence="1">
    <location>
        <begin position="142"/>
        <end position="176"/>
    </location>
</feature>
<dbReference type="InterPro" id="IPR001387">
    <property type="entry name" value="Cro/C1-type_HTH"/>
</dbReference>
<dbReference type="PANTHER" id="PTHR33734:SF34">
    <property type="entry name" value="SPOIVD-ASSOCIATED FACTOR A"/>
    <property type="match status" value="1"/>
</dbReference>
<feature type="compositionally biased region" description="Basic and acidic residues" evidence="1">
    <location>
        <begin position="55"/>
        <end position="69"/>
    </location>
</feature>
<dbReference type="CDD" id="cd00118">
    <property type="entry name" value="LysM"/>
    <property type="match status" value="1"/>
</dbReference>
<feature type="domain" description="HTH cro/C1-type" evidence="2">
    <location>
        <begin position="10"/>
        <end position="26"/>
    </location>
</feature>
<dbReference type="EMBL" id="JADZSC010000001">
    <property type="protein sequence ID" value="MBH0230003.1"/>
    <property type="molecule type" value="Genomic_DNA"/>
</dbReference>
<dbReference type="Gene3D" id="3.10.350.10">
    <property type="entry name" value="LysM domain"/>
    <property type="match status" value="1"/>
</dbReference>
<gene>
    <name evidence="4" type="primary">safA</name>
    <name evidence="4" type="ORF">H0267_07215</name>
</gene>
<dbReference type="PROSITE" id="PS51782">
    <property type="entry name" value="LYSM"/>
    <property type="match status" value="1"/>
</dbReference>
<dbReference type="RefSeq" id="WP_197316577.1">
    <property type="nucleotide sequence ID" value="NZ_JADZSC010000001.1"/>
</dbReference>
<dbReference type="InterPro" id="IPR014248">
    <property type="entry name" value="Spore_coat_assembly_SafA"/>
</dbReference>
<dbReference type="SMART" id="SM00257">
    <property type="entry name" value="LysM"/>
    <property type="match status" value="1"/>
</dbReference>
<feature type="domain" description="LysM" evidence="3">
    <location>
        <begin position="2"/>
        <end position="47"/>
    </location>
</feature>
<evidence type="ECO:0000256" key="1">
    <source>
        <dbReference type="SAM" id="MobiDB-lite"/>
    </source>
</evidence>
<protein>
    <submittedName>
        <fullName evidence="4">SafA/ExsA family spore coat assembly protein</fullName>
    </submittedName>
</protein>